<name>A0A0K2UCL3_LEPSM</name>
<dbReference type="AlphaFoldDB" id="A0A0K2UCL3"/>
<protein>
    <submittedName>
        <fullName evidence="1">Uncharacterized protein</fullName>
    </submittedName>
</protein>
<evidence type="ECO:0000313" key="1">
    <source>
        <dbReference type="EMBL" id="CDW35697.1"/>
    </source>
</evidence>
<accession>A0A0K2UCL3</accession>
<proteinExistence type="predicted"/>
<dbReference type="EMBL" id="HACA01018336">
    <property type="protein sequence ID" value="CDW35697.1"/>
    <property type="molecule type" value="Transcribed_RNA"/>
</dbReference>
<sequence length="42" mass="5147">MYPQTAWKVLYFDQRNFLEVSFEDFGKPKEIKKIYEMVEPNS</sequence>
<organism evidence="1">
    <name type="scientific">Lepeophtheirus salmonis</name>
    <name type="common">Salmon louse</name>
    <name type="synonym">Caligus salmonis</name>
    <dbReference type="NCBI Taxonomy" id="72036"/>
    <lineage>
        <taxon>Eukaryota</taxon>
        <taxon>Metazoa</taxon>
        <taxon>Ecdysozoa</taxon>
        <taxon>Arthropoda</taxon>
        <taxon>Crustacea</taxon>
        <taxon>Multicrustacea</taxon>
        <taxon>Hexanauplia</taxon>
        <taxon>Copepoda</taxon>
        <taxon>Siphonostomatoida</taxon>
        <taxon>Caligidae</taxon>
        <taxon>Lepeophtheirus</taxon>
    </lineage>
</organism>
<reference evidence="1" key="1">
    <citation type="submission" date="2014-05" db="EMBL/GenBank/DDBJ databases">
        <authorList>
            <person name="Chronopoulou M."/>
        </authorList>
    </citation>
    <scope>NUCLEOTIDE SEQUENCE</scope>
    <source>
        <tissue evidence="1">Whole organism</tissue>
    </source>
</reference>